<dbReference type="PANTHER" id="PTHR34142">
    <property type="entry name" value="ENDO-BETA-1,4-GLUCANASE A"/>
    <property type="match status" value="1"/>
</dbReference>
<gene>
    <name evidence="6" type="ORF">SAMN02745108_02049</name>
</gene>
<dbReference type="SUPFAM" id="SSF51445">
    <property type="entry name" value="(Trans)glycosidases"/>
    <property type="match status" value="1"/>
</dbReference>
<evidence type="ECO:0000256" key="2">
    <source>
        <dbReference type="ARBA" id="ARBA00023295"/>
    </source>
</evidence>
<keyword evidence="2" id="KW-0326">Glycosidase</keyword>
<dbReference type="RefSeq" id="WP_078776842.1">
    <property type="nucleotide sequence ID" value="NZ_FUWU01000037.1"/>
</dbReference>
<feature type="chain" id="PRO_5012617249" evidence="4">
    <location>
        <begin position="20"/>
        <end position="804"/>
    </location>
</feature>
<dbReference type="EMBL" id="FUWU01000037">
    <property type="protein sequence ID" value="SJZ94803.1"/>
    <property type="molecule type" value="Genomic_DNA"/>
</dbReference>
<protein>
    <submittedName>
        <fullName evidence="6">Endoglucanase</fullName>
    </submittedName>
</protein>
<dbReference type="STRING" id="28122.SAMN02745108_02049"/>
<organism evidence="6 7">
    <name type="scientific">Fibrobacter intestinalis</name>
    <dbReference type="NCBI Taxonomy" id="28122"/>
    <lineage>
        <taxon>Bacteria</taxon>
        <taxon>Pseudomonadati</taxon>
        <taxon>Fibrobacterota</taxon>
        <taxon>Fibrobacteria</taxon>
        <taxon>Fibrobacterales</taxon>
        <taxon>Fibrobacteraceae</taxon>
        <taxon>Fibrobacter</taxon>
    </lineage>
</organism>
<dbReference type="InterPro" id="IPR026444">
    <property type="entry name" value="Secre_tail"/>
</dbReference>
<feature type="domain" description="Glycoside hydrolase family 5" evidence="5">
    <location>
        <begin position="51"/>
        <end position="298"/>
    </location>
</feature>
<reference evidence="6 7" key="1">
    <citation type="submission" date="2017-02" db="EMBL/GenBank/DDBJ databases">
        <authorList>
            <person name="Peterson S.W."/>
        </authorList>
    </citation>
    <scope>NUCLEOTIDE SEQUENCE [LARGE SCALE GENOMIC DNA]</scope>
    <source>
        <strain evidence="6 7">ATCC 43854</strain>
    </source>
</reference>
<dbReference type="Gene3D" id="3.20.20.80">
    <property type="entry name" value="Glycosidases"/>
    <property type="match status" value="1"/>
</dbReference>
<evidence type="ECO:0000256" key="1">
    <source>
        <dbReference type="ARBA" id="ARBA00022801"/>
    </source>
</evidence>
<dbReference type="Proteomes" id="UP000190449">
    <property type="component" value="Unassembled WGS sequence"/>
</dbReference>
<feature type="signal peptide" evidence="4">
    <location>
        <begin position="1"/>
        <end position="19"/>
    </location>
</feature>
<accession>A0A1T4PTD8</accession>
<dbReference type="PANTHER" id="PTHR34142:SF1">
    <property type="entry name" value="GLYCOSIDE HYDROLASE FAMILY 5 DOMAIN-CONTAINING PROTEIN"/>
    <property type="match status" value="1"/>
</dbReference>
<dbReference type="Pfam" id="PF00150">
    <property type="entry name" value="Cellulase"/>
    <property type="match status" value="1"/>
</dbReference>
<keyword evidence="4" id="KW-0732">Signal</keyword>
<dbReference type="GO" id="GO:0004553">
    <property type="term" value="F:hydrolase activity, hydrolyzing O-glycosyl compounds"/>
    <property type="evidence" value="ECO:0007669"/>
    <property type="project" value="InterPro"/>
</dbReference>
<dbReference type="GO" id="GO:0000272">
    <property type="term" value="P:polysaccharide catabolic process"/>
    <property type="evidence" value="ECO:0007669"/>
    <property type="project" value="InterPro"/>
</dbReference>
<dbReference type="InterPro" id="IPR018087">
    <property type="entry name" value="Glyco_hydro_5_CS"/>
</dbReference>
<dbReference type="PROSITE" id="PS00659">
    <property type="entry name" value="GLYCOSYL_HYDROL_F5"/>
    <property type="match status" value="1"/>
</dbReference>
<keyword evidence="1" id="KW-0378">Hydrolase</keyword>
<evidence type="ECO:0000256" key="4">
    <source>
        <dbReference type="SAM" id="SignalP"/>
    </source>
</evidence>
<feature type="region of interest" description="Disordered" evidence="3">
    <location>
        <begin position="554"/>
        <end position="612"/>
    </location>
</feature>
<dbReference type="AlphaFoldDB" id="A0A1T4PTD8"/>
<dbReference type="InterPro" id="IPR017853">
    <property type="entry name" value="GH"/>
</dbReference>
<evidence type="ECO:0000313" key="7">
    <source>
        <dbReference type="Proteomes" id="UP000190449"/>
    </source>
</evidence>
<dbReference type="InterPro" id="IPR001547">
    <property type="entry name" value="Glyco_hydro_5"/>
</dbReference>
<evidence type="ECO:0000256" key="3">
    <source>
        <dbReference type="SAM" id="MobiDB-lite"/>
    </source>
</evidence>
<evidence type="ECO:0000259" key="5">
    <source>
        <dbReference type="Pfam" id="PF00150"/>
    </source>
</evidence>
<proteinExistence type="predicted"/>
<name>A0A1T4PTD8_9BACT</name>
<evidence type="ECO:0000313" key="6">
    <source>
        <dbReference type="EMBL" id="SJZ94803.1"/>
    </source>
</evidence>
<dbReference type="NCBIfam" id="TIGR04183">
    <property type="entry name" value="Por_Secre_tail"/>
    <property type="match status" value="1"/>
</dbReference>
<sequence>MKFCALLAGIAVAATFSFGRVGPVSQYGQLQAGKNTNGAGRIYGSCPAYSTSGNEVQVQGMSLFWSIAADVGTPFWTADIVSGLVEKQNIQLIRAPMGVDEDWGSGNYFTNSSYYQGLMNTVVQAAISNDIYVIIDYHSHKANENVENAKTFFKYMAEKWGKYDNVIFEVFNEPTEQSWGTIKSYADQVISVIRQYSDNLIIVGSRNWDQYPNEAISNPISDKNVAYTFHYYAGSHYTNKEGANAVTAMNAGLSVFVSEWGTVDASGNGGFNSGNSATWLNWMNNNKLSGANWSVSNKDESASYFNGSAWNYSESGNWVNTNVFSKLPTSYKACSGVSVSSSSTASSSSSIPAGYTDYIDDFEDGDSLAFTGGVWYAYTDKGDAGQSSISNTPNTDKNGVAGYDVVFSADNGTQNMAGLKKIVLSQGGNKYEPYVALGVKLNPDESAYDLSSCNTISYKYKGAAHNFKAEDMNVSDYGFHQVAKLATNSWTSVNLSWSQLNQPSWADAVTLSQKRINKFTWEIKGDLKGTQPTYNYLYIDDVRCNGMAIKPVVPASSSSGKSSSSAASSSSVKPSSSSAISSSSVKPSSSSAISSSSVKPSSSSAISSSSVQSSSSSISTSYIVAGNLSQTVAKGSSIETVTISNVTSFIRLSWNLGSFGSLNVEPSGTTVTISGKVETWASVGKVTETLVINGDTVYFNMSIVEEGTEISSSSAENGSSSSDGSTEIVMLPSMSSLSVALVGRSLEIASANPVNVEIFDMQGRLLKRIPQVNGLVSLASLRQGSYIVRVRSLSSNWTRRISIR</sequence>